<dbReference type="EMBL" id="LR746274">
    <property type="protein sequence ID" value="CAA7405094.1"/>
    <property type="molecule type" value="Genomic_DNA"/>
</dbReference>
<accession>A0A7I8L747</accession>
<sequence>MTLLVEVVSHEAIRPSAATPAHLRRIQLSVVDQGAPATYVQSLSFFRPDGTAIHTAAVLPPLDLPIGYLQLKAAGRFPWRLFIRAPEMAALRGETCGGAARPPTRYEATPKRKHLWVALLPVNLRKRIEEFSSLSFGNLAYAVVASAEPGTAGGRRGELEASVREAVRRVDAKYLKDQIEVLLSGGLAWEDDGVDTMEFSEWSRLGMHKTDFGWGLPVWHCTPMKDLENFVVFGEADGGAGMEAWLWLPGEVMERLREDPEVLRFVDPDSFSH</sequence>
<keyword evidence="3" id="KW-0012">Acyltransferase</keyword>
<dbReference type="Gene3D" id="3.30.559.10">
    <property type="entry name" value="Chloramphenicol acetyltransferase-like domain"/>
    <property type="match status" value="2"/>
</dbReference>
<organism evidence="4 5">
    <name type="scientific">Spirodela intermedia</name>
    <name type="common">Intermediate duckweed</name>
    <dbReference type="NCBI Taxonomy" id="51605"/>
    <lineage>
        <taxon>Eukaryota</taxon>
        <taxon>Viridiplantae</taxon>
        <taxon>Streptophyta</taxon>
        <taxon>Embryophyta</taxon>
        <taxon>Tracheophyta</taxon>
        <taxon>Spermatophyta</taxon>
        <taxon>Magnoliopsida</taxon>
        <taxon>Liliopsida</taxon>
        <taxon>Araceae</taxon>
        <taxon>Lemnoideae</taxon>
        <taxon>Spirodela</taxon>
    </lineage>
</organism>
<dbReference type="OrthoDB" id="671439at2759"/>
<evidence type="ECO:0000256" key="1">
    <source>
        <dbReference type="ARBA" id="ARBA00009861"/>
    </source>
</evidence>
<evidence type="ECO:0000256" key="3">
    <source>
        <dbReference type="ARBA" id="ARBA00023315"/>
    </source>
</evidence>
<dbReference type="AlphaFoldDB" id="A0A7I8L747"/>
<dbReference type="PANTHER" id="PTHR31623:SF110">
    <property type="entry name" value="VINORINE SYNTHASE-LIKE"/>
    <property type="match status" value="1"/>
</dbReference>
<keyword evidence="2" id="KW-0808">Transferase</keyword>
<dbReference type="Proteomes" id="UP000663760">
    <property type="component" value="Chromosome 11"/>
</dbReference>
<dbReference type="PANTHER" id="PTHR31623">
    <property type="entry name" value="F21J9.9"/>
    <property type="match status" value="1"/>
</dbReference>
<dbReference type="InterPro" id="IPR023213">
    <property type="entry name" value="CAT-like_dom_sf"/>
</dbReference>
<gene>
    <name evidence="4" type="ORF">SI8410_11015772</name>
</gene>
<keyword evidence="5" id="KW-1185">Reference proteome</keyword>
<evidence type="ECO:0000313" key="4">
    <source>
        <dbReference type="EMBL" id="CAA7405094.1"/>
    </source>
</evidence>
<evidence type="ECO:0000313" key="5">
    <source>
        <dbReference type="Proteomes" id="UP000663760"/>
    </source>
</evidence>
<dbReference type="Pfam" id="PF02458">
    <property type="entry name" value="Transferase"/>
    <property type="match status" value="1"/>
</dbReference>
<protein>
    <submittedName>
        <fullName evidence="4">Uncharacterized protein</fullName>
    </submittedName>
</protein>
<proteinExistence type="inferred from homology"/>
<name>A0A7I8L747_SPIIN</name>
<reference evidence="4" key="1">
    <citation type="submission" date="2020-02" db="EMBL/GenBank/DDBJ databases">
        <authorList>
            <person name="Scholz U."/>
            <person name="Mascher M."/>
            <person name="Fiebig A."/>
        </authorList>
    </citation>
    <scope>NUCLEOTIDE SEQUENCE</scope>
</reference>
<dbReference type="GO" id="GO:0016746">
    <property type="term" value="F:acyltransferase activity"/>
    <property type="evidence" value="ECO:0007669"/>
    <property type="project" value="UniProtKB-KW"/>
</dbReference>
<evidence type="ECO:0000256" key="2">
    <source>
        <dbReference type="ARBA" id="ARBA00022679"/>
    </source>
</evidence>
<comment type="similarity">
    <text evidence="1">Belongs to the plant acyltransferase family.</text>
</comment>